<keyword evidence="1" id="KW-0812">Transmembrane</keyword>
<accession>A0AAP2YYF2</accession>
<feature type="transmembrane region" description="Helical" evidence="1">
    <location>
        <begin position="311"/>
        <end position="332"/>
    </location>
</feature>
<dbReference type="AlphaFoldDB" id="A0AAP2YYF2"/>
<feature type="transmembrane region" description="Helical" evidence="1">
    <location>
        <begin position="38"/>
        <end position="62"/>
    </location>
</feature>
<feature type="transmembrane region" description="Helical" evidence="1">
    <location>
        <begin position="218"/>
        <end position="239"/>
    </location>
</feature>
<evidence type="ECO:0000313" key="2">
    <source>
        <dbReference type="EMBL" id="MCU4741333.1"/>
    </source>
</evidence>
<feature type="transmembrane region" description="Helical" evidence="1">
    <location>
        <begin position="74"/>
        <end position="94"/>
    </location>
</feature>
<feature type="transmembrane region" description="Helical" evidence="1">
    <location>
        <begin position="152"/>
        <end position="175"/>
    </location>
</feature>
<feature type="transmembrane region" description="Helical" evidence="1">
    <location>
        <begin position="372"/>
        <end position="393"/>
    </location>
</feature>
<feature type="transmembrane region" description="Helical" evidence="1">
    <location>
        <begin position="100"/>
        <end position="123"/>
    </location>
</feature>
<sequence length="396" mass="41048">MTSATVSRWSRAFVATGVTFFVCWQLAIVAGVGRPATVFLGLYGFVFSVVFGKAYALLPSYFERELAVAHAPMVHLPLATGGAIGLFAGAVGVASGPGPWSWGFLGALSWFTGCLVFVGTLGWTVRDNLTGRETGTGSVNEHRRRIDRASNAFIPAVFAYLLAGGVLPVLEGLGVDGPISVGPPTTHLLAAGTATLLVFVIGFRLLPRFTVTTPRPFLVALVLPAGAIAPAMLAVDFLGGTTFRLGAVLQVLAVTGFAVTVGDMYRRTDRDRVGFHAVFAGALCGIAAVGLALYVALVGVETGVLEAHVRLAAGGFLGLTIVGVSYQFYPPAIGSTPGVDDRTALVSIALLAGGFGLEAVGYLATIGSVTTVGQYVVLLGALCYAFVIGTIFLEQW</sequence>
<protein>
    <submittedName>
        <fullName evidence="2">Uncharacterized protein</fullName>
    </submittedName>
</protein>
<reference evidence="2" key="1">
    <citation type="submission" date="2022-09" db="EMBL/GenBank/DDBJ databases">
        <title>Enrichment on poylsaccharides allowed isolation of novel metabolic and taxonomic groups of Haloarchaea.</title>
        <authorList>
            <person name="Sorokin D.Y."/>
            <person name="Elcheninov A.G."/>
            <person name="Khizhniak T.V."/>
            <person name="Kolganova T.V."/>
            <person name="Kublanov I.V."/>
        </authorList>
    </citation>
    <scope>NUCLEOTIDE SEQUENCE</scope>
    <source>
        <strain evidence="2">AArc-xg1-1</strain>
    </source>
</reference>
<feature type="transmembrane region" description="Helical" evidence="1">
    <location>
        <begin position="245"/>
        <end position="265"/>
    </location>
</feature>
<keyword evidence="1" id="KW-1133">Transmembrane helix</keyword>
<proteinExistence type="predicted"/>
<dbReference type="Proteomes" id="UP001321018">
    <property type="component" value="Unassembled WGS sequence"/>
</dbReference>
<feature type="transmembrane region" description="Helical" evidence="1">
    <location>
        <begin position="187"/>
        <end position="206"/>
    </location>
</feature>
<evidence type="ECO:0000256" key="1">
    <source>
        <dbReference type="SAM" id="Phobius"/>
    </source>
</evidence>
<dbReference type="EMBL" id="JAOPKA010000004">
    <property type="protein sequence ID" value="MCU4741333.1"/>
    <property type="molecule type" value="Genomic_DNA"/>
</dbReference>
<feature type="transmembrane region" description="Helical" evidence="1">
    <location>
        <begin position="12"/>
        <end position="32"/>
    </location>
</feature>
<feature type="transmembrane region" description="Helical" evidence="1">
    <location>
        <begin position="277"/>
        <end position="299"/>
    </location>
</feature>
<name>A0AAP2YYF2_9EURY</name>
<gene>
    <name evidence="2" type="ORF">OB960_07955</name>
</gene>
<keyword evidence="1" id="KW-0472">Membrane</keyword>
<feature type="transmembrane region" description="Helical" evidence="1">
    <location>
        <begin position="344"/>
        <end position="366"/>
    </location>
</feature>
<organism evidence="2 3">
    <name type="scientific">Natronoglomus mannanivorans</name>
    <dbReference type="NCBI Taxonomy" id="2979990"/>
    <lineage>
        <taxon>Archaea</taxon>
        <taxon>Methanobacteriati</taxon>
        <taxon>Methanobacteriota</taxon>
        <taxon>Stenosarchaea group</taxon>
        <taxon>Halobacteria</taxon>
        <taxon>Halobacteriales</taxon>
        <taxon>Natrialbaceae</taxon>
        <taxon>Natronoglomus</taxon>
    </lineage>
</organism>
<dbReference type="RefSeq" id="WP_338003173.1">
    <property type="nucleotide sequence ID" value="NZ_JAOPKA010000004.1"/>
</dbReference>
<evidence type="ECO:0000313" key="3">
    <source>
        <dbReference type="Proteomes" id="UP001321018"/>
    </source>
</evidence>
<comment type="caution">
    <text evidence="2">The sequence shown here is derived from an EMBL/GenBank/DDBJ whole genome shotgun (WGS) entry which is preliminary data.</text>
</comment>